<feature type="transmembrane region" description="Helical" evidence="1">
    <location>
        <begin position="119"/>
        <end position="142"/>
    </location>
</feature>
<dbReference type="EMBL" id="DTPE01000113">
    <property type="protein sequence ID" value="HGE75043.1"/>
    <property type="molecule type" value="Genomic_DNA"/>
</dbReference>
<reference evidence="2" key="1">
    <citation type="journal article" date="2020" name="mSystems">
        <title>Genome- and Community-Level Interaction Insights into Carbon Utilization and Element Cycling Functions of Hydrothermarchaeota in Hydrothermal Sediment.</title>
        <authorList>
            <person name="Zhou Z."/>
            <person name="Liu Y."/>
            <person name="Xu W."/>
            <person name="Pan J."/>
            <person name="Luo Z.H."/>
            <person name="Li M."/>
        </authorList>
    </citation>
    <scope>NUCLEOTIDE SEQUENCE [LARGE SCALE GENOMIC DNA]</scope>
    <source>
        <strain evidence="2">SpSt-966</strain>
    </source>
</reference>
<dbReference type="PANTHER" id="PTHR36434:SF1">
    <property type="entry name" value="MEMBRANE PROTEASE YUGP-RELATED"/>
    <property type="match status" value="1"/>
</dbReference>
<feature type="transmembrane region" description="Helical" evidence="1">
    <location>
        <begin position="149"/>
        <end position="167"/>
    </location>
</feature>
<dbReference type="InterPro" id="IPR007395">
    <property type="entry name" value="Zn_peptidase_2"/>
</dbReference>
<keyword evidence="1" id="KW-0472">Membrane</keyword>
<comment type="caution">
    <text evidence="2">The sequence shown here is derived from an EMBL/GenBank/DDBJ whole genome shotgun (WGS) entry which is preliminary data.</text>
</comment>
<sequence>MFLWFASLIILLPAIVLSIWAQTKVTKTFKRYSQVRSSINLTGSKLARMLLDANGLYDIKIERIPGQLTDHYDPRSKVVRLSDVTYSGNSIASLGVVAHEIGHAVQHSHHYVPLVIRDAIVPTANIGSSLSWIIFFLGLIFYSPFLMQFGIILFSFFVIFTLVTLPVELDASHRALIMLRNVMAMPEGEVVMARKVLSAAAMTYVASVAMAALQLLRMILISGMFRR</sequence>
<evidence type="ECO:0000313" key="2">
    <source>
        <dbReference type="EMBL" id="HGE75043.1"/>
    </source>
</evidence>
<organism evidence="2">
    <name type="scientific">Mesoaciditoga lauensis</name>
    <dbReference type="NCBI Taxonomy" id="1495039"/>
    <lineage>
        <taxon>Bacteria</taxon>
        <taxon>Thermotogati</taxon>
        <taxon>Thermotogota</taxon>
        <taxon>Thermotogae</taxon>
        <taxon>Mesoaciditogales</taxon>
        <taxon>Mesoaciditogaceae</taxon>
        <taxon>Mesoaciditoga</taxon>
    </lineage>
</organism>
<proteinExistence type="predicted"/>
<feature type="transmembrane region" description="Helical" evidence="1">
    <location>
        <begin position="196"/>
        <end position="220"/>
    </location>
</feature>
<dbReference type="AlphaFoldDB" id="A0A7V3RE74"/>
<keyword evidence="1" id="KW-0812">Transmembrane</keyword>
<keyword evidence="1" id="KW-1133">Transmembrane helix</keyword>
<dbReference type="Pfam" id="PF04298">
    <property type="entry name" value="Zn_peptidase_2"/>
    <property type="match status" value="1"/>
</dbReference>
<name>A0A7V3RE74_9BACT</name>
<dbReference type="PANTHER" id="PTHR36434">
    <property type="entry name" value="MEMBRANE PROTEASE YUGP-RELATED"/>
    <property type="match status" value="1"/>
</dbReference>
<accession>A0A7V3RE74</accession>
<evidence type="ECO:0000256" key="1">
    <source>
        <dbReference type="SAM" id="Phobius"/>
    </source>
</evidence>
<gene>
    <name evidence="2" type="ORF">ENX73_02830</name>
</gene>
<protein>
    <submittedName>
        <fullName evidence="2">Zinc metallopeptidase</fullName>
    </submittedName>
</protein>
<dbReference type="SUPFAM" id="SSF55486">
    <property type="entry name" value="Metalloproteases ('zincins'), catalytic domain"/>
    <property type="match status" value="1"/>
</dbReference>